<dbReference type="RefSeq" id="WP_055102777.1">
    <property type="nucleotide sequence ID" value="NZ_LLWH01000160.1"/>
</dbReference>
<name>A0A0Q0T377_9PSED</name>
<evidence type="ECO:0000313" key="3">
    <source>
        <dbReference type="Proteomes" id="UP000050342"/>
    </source>
</evidence>
<evidence type="ECO:0000256" key="1">
    <source>
        <dbReference type="SAM" id="Coils"/>
    </source>
</evidence>
<proteinExistence type="predicted"/>
<evidence type="ECO:0000313" key="2">
    <source>
        <dbReference type="EMBL" id="KQB53803.1"/>
    </source>
</evidence>
<sequence>MWTRPSLDNKVISEQIHIAEKMLQVAHDELKNERVQMDSALDGEMRAVAFIEFLERTDERRSALSPFHSVRDSYLSAGFGGVQADELDRYREYLNYVISHARAKEDEVRRLEGLVTLLEKDISQLQAVEGYEFGVTLQYFGVKNMWWGETALCTLDHYGFIHQRLNTPITSE</sequence>
<feature type="coiled-coil region" evidence="1">
    <location>
        <begin position="101"/>
        <end position="128"/>
    </location>
</feature>
<reference evidence="2 3" key="1">
    <citation type="submission" date="2015-10" db="EMBL/GenBank/DDBJ databases">
        <title>Pseudomonas helleri sp. nov. and Pseudomonas weihenstephanensis sp. nov., isolated from raw cows milk.</title>
        <authorList>
            <person name="Von Neubeck M."/>
            <person name="Huptas C."/>
            <person name="Wenning M."/>
            <person name="Scherer S."/>
        </authorList>
    </citation>
    <scope>NUCLEOTIDE SEQUENCE [LARGE SCALE GENOMIC DNA]</scope>
    <source>
        <strain evidence="2 3">BSTT44</strain>
    </source>
</reference>
<accession>A0A0Q0T377</accession>
<dbReference type="OrthoDB" id="6881298at2"/>
<dbReference type="AlphaFoldDB" id="A0A0Q0T377"/>
<protein>
    <submittedName>
        <fullName evidence="2">Uncharacterized protein</fullName>
    </submittedName>
</protein>
<keyword evidence="1" id="KW-0175">Coiled coil</keyword>
<comment type="caution">
    <text evidence="2">The sequence shown here is derived from an EMBL/GenBank/DDBJ whole genome shotgun (WGS) entry which is preliminary data.</text>
</comment>
<gene>
    <name evidence="2" type="ORF">AQS70_09335</name>
</gene>
<dbReference type="EMBL" id="LLWH01000160">
    <property type="protein sequence ID" value="KQB53803.1"/>
    <property type="molecule type" value="Genomic_DNA"/>
</dbReference>
<organism evidence="2 3">
    <name type="scientific">Pseudomonas endophytica</name>
    <dbReference type="NCBI Taxonomy" id="1563157"/>
    <lineage>
        <taxon>Bacteria</taxon>
        <taxon>Pseudomonadati</taxon>
        <taxon>Pseudomonadota</taxon>
        <taxon>Gammaproteobacteria</taxon>
        <taxon>Pseudomonadales</taxon>
        <taxon>Pseudomonadaceae</taxon>
        <taxon>Pseudomonas</taxon>
    </lineage>
</organism>
<keyword evidence="3" id="KW-1185">Reference proteome</keyword>
<dbReference type="Proteomes" id="UP000050342">
    <property type="component" value="Unassembled WGS sequence"/>
</dbReference>